<proteinExistence type="inferred from homology"/>
<evidence type="ECO:0000256" key="15">
    <source>
        <dbReference type="SAM" id="Phobius"/>
    </source>
</evidence>
<protein>
    <submittedName>
        <fullName evidence="19">Polysaccharide biosynthesis tyrosine autokinase</fullName>
        <ecNumber evidence="19">2.7.10.2</ecNumber>
    </submittedName>
</protein>
<dbReference type="InterPro" id="IPR050445">
    <property type="entry name" value="Bact_polysacc_biosynth/exp"/>
</dbReference>
<dbReference type="PANTHER" id="PTHR32309">
    <property type="entry name" value="TYROSINE-PROTEIN KINASE"/>
    <property type="match status" value="1"/>
</dbReference>
<keyword evidence="7" id="KW-0547">Nucleotide-binding</keyword>
<dbReference type="CDD" id="cd05387">
    <property type="entry name" value="BY-kinase"/>
    <property type="match status" value="1"/>
</dbReference>
<keyword evidence="10 15" id="KW-1133">Transmembrane helix</keyword>
<evidence type="ECO:0000256" key="10">
    <source>
        <dbReference type="ARBA" id="ARBA00022989"/>
    </source>
</evidence>
<reference evidence="20" key="1">
    <citation type="journal article" date="2019" name="Int. J. Syst. Evol. Microbiol.">
        <title>The Global Catalogue of Microorganisms (GCM) 10K type strain sequencing project: providing services to taxonomists for standard genome sequencing and annotation.</title>
        <authorList>
            <consortium name="The Broad Institute Genomics Platform"/>
            <consortium name="The Broad Institute Genome Sequencing Center for Infectious Disease"/>
            <person name="Wu L."/>
            <person name="Ma J."/>
        </authorList>
    </citation>
    <scope>NUCLEOTIDE SEQUENCE [LARGE SCALE GENOMIC DNA]</scope>
    <source>
        <strain evidence="20">KCTC 52660</strain>
    </source>
</reference>
<keyword evidence="9" id="KW-0067">ATP-binding</keyword>
<dbReference type="RefSeq" id="WP_379757888.1">
    <property type="nucleotide sequence ID" value="NZ_JBHRSQ010000011.1"/>
</dbReference>
<dbReference type="InterPro" id="IPR032807">
    <property type="entry name" value="GNVR"/>
</dbReference>
<dbReference type="Pfam" id="PF13614">
    <property type="entry name" value="AAA_31"/>
    <property type="match status" value="1"/>
</dbReference>
<evidence type="ECO:0000256" key="6">
    <source>
        <dbReference type="ARBA" id="ARBA00022692"/>
    </source>
</evidence>
<feature type="domain" description="AAA" evidence="17">
    <location>
        <begin position="562"/>
        <end position="674"/>
    </location>
</feature>
<keyword evidence="4" id="KW-0997">Cell inner membrane</keyword>
<keyword evidence="14" id="KW-0175">Coiled coil</keyword>
<dbReference type="NCBIfam" id="TIGR01007">
    <property type="entry name" value="eps_fam"/>
    <property type="match status" value="1"/>
</dbReference>
<dbReference type="Gene3D" id="3.40.50.300">
    <property type="entry name" value="P-loop containing nucleotide triphosphate hydrolases"/>
    <property type="match status" value="1"/>
</dbReference>
<keyword evidence="11 15" id="KW-0472">Membrane</keyword>
<evidence type="ECO:0000259" key="17">
    <source>
        <dbReference type="Pfam" id="PF13614"/>
    </source>
</evidence>
<dbReference type="EMBL" id="JBHRSQ010000011">
    <property type="protein sequence ID" value="MFC2992169.1"/>
    <property type="molecule type" value="Genomic_DNA"/>
</dbReference>
<keyword evidence="3" id="KW-1003">Cell membrane</keyword>
<keyword evidence="20" id="KW-1185">Reference proteome</keyword>
<evidence type="ECO:0000256" key="13">
    <source>
        <dbReference type="ARBA" id="ARBA00053015"/>
    </source>
</evidence>
<evidence type="ECO:0000259" key="16">
    <source>
        <dbReference type="Pfam" id="PF02706"/>
    </source>
</evidence>
<feature type="domain" description="Tyrosine-protein kinase G-rich" evidence="18">
    <location>
        <begin position="390"/>
        <end position="468"/>
    </location>
</feature>
<comment type="catalytic activity">
    <reaction evidence="13">
        <text>L-tyrosyl-[protein] + ATP = O-phospho-L-tyrosyl-[protein] + ADP + H(+)</text>
        <dbReference type="Rhea" id="RHEA:10596"/>
        <dbReference type="Rhea" id="RHEA-COMP:10136"/>
        <dbReference type="Rhea" id="RHEA-COMP:20101"/>
        <dbReference type="ChEBI" id="CHEBI:15378"/>
        <dbReference type="ChEBI" id="CHEBI:30616"/>
        <dbReference type="ChEBI" id="CHEBI:46858"/>
        <dbReference type="ChEBI" id="CHEBI:61978"/>
        <dbReference type="ChEBI" id="CHEBI:456216"/>
    </reaction>
</comment>
<evidence type="ECO:0000256" key="11">
    <source>
        <dbReference type="ARBA" id="ARBA00023136"/>
    </source>
</evidence>
<dbReference type="NCBIfam" id="TIGR01005">
    <property type="entry name" value="eps_transp_fam"/>
    <property type="match status" value="1"/>
</dbReference>
<evidence type="ECO:0000256" key="5">
    <source>
        <dbReference type="ARBA" id="ARBA00022679"/>
    </source>
</evidence>
<gene>
    <name evidence="19" type="ORF">ACFODV_09015</name>
</gene>
<dbReference type="InterPro" id="IPR005700">
    <property type="entry name" value="EPS_ExoP-like"/>
</dbReference>
<evidence type="ECO:0000256" key="14">
    <source>
        <dbReference type="SAM" id="Coils"/>
    </source>
</evidence>
<evidence type="ECO:0000259" key="18">
    <source>
        <dbReference type="Pfam" id="PF13807"/>
    </source>
</evidence>
<feature type="transmembrane region" description="Helical" evidence="15">
    <location>
        <begin position="35"/>
        <end position="59"/>
    </location>
</feature>
<keyword evidence="8" id="KW-0418">Kinase</keyword>
<name>A0ABV7B6T3_9GAMM</name>
<feature type="coiled-coil region" evidence="14">
    <location>
        <begin position="277"/>
        <end position="383"/>
    </location>
</feature>
<sequence>MTDPTQTPSRAAAAAPADDEIDLGRLFGLLLDHKWLIILVTALFAVVGAAYAILAAPVYQGDALVQVEQRSSLSPLGDLGDVFGQETESSTSAEVQILQSRMVLGQVVDRVELDTVVRPRALPIIGDFVLRRQIPRPDVMAGKPYIWGGERIEVGRFGVSDALRDTPIFLTSTGDGGYRLRIEDRQLGTGEVGQLTRADNGAITLRVAELTAPEGAEFILTKRTRSTAIRALSNRLSVNEVGGGRSASTGMLRLTLTGTDRDEIRASLDAVTETFLTQNVERQSAEAEQSLDFLEEQAPELRAQLSVAEDSLNDYRVQQDSVDLSSEAQAVIQQFIEVERQLNELEFQEAELAQRFTPNHPSYQSLLRQKRQLQTQRAELNERVSQLPAAQQEIVSRTRDVEVTQAIYVNVLNKMQELQVARAGTVGNVRIIDEALVGSEPIEPKKPLIVVLATLLGGMLAVGIVLVRGLLNRGVESPEQIEDAGMPVYATVPLSDDQNKLTRRVKHKRDRHASQVATAVLAERAPADNSIEALRGLRTSLHFAMLEATDNRLVITGPSPSVGKSFVSINLGAVCAQAGQRVLVVDADMRKGHIHNAFGGRSKEGLSELLTGKLGLNDVIRSSNMEGFHYIARGESPPNPSELLMNARFSEFMEAVSQQYDLIIIDTPPILAVTDAAIIGHQCGTTLMVARFQQNPVRELQIATRRLENAGVTVKGVILNAMERKAATYYGYGYYNYSYK</sequence>
<dbReference type="Pfam" id="PF02706">
    <property type="entry name" value="Wzz"/>
    <property type="match status" value="1"/>
</dbReference>
<keyword evidence="6 15" id="KW-0812">Transmembrane</keyword>
<keyword evidence="5 19" id="KW-0808">Transferase</keyword>
<comment type="caution">
    <text evidence="19">The sequence shown here is derived from an EMBL/GenBank/DDBJ whole genome shotgun (WGS) entry which is preliminary data.</text>
</comment>
<evidence type="ECO:0000256" key="12">
    <source>
        <dbReference type="ARBA" id="ARBA00023137"/>
    </source>
</evidence>
<evidence type="ECO:0000313" key="19">
    <source>
        <dbReference type="EMBL" id="MFC2992169.1"/>
    </source>
</evidence>
<dbReference type="Pfam" id="PF23607">
    <property type="entry name" value="WZC_N"/>
    <property type="match status" value="1"/>
</dbReference>
<evidence type="ECO:0000256" key="8">
    <source>
        <dbReference type="ARBA" id="ARBA00022777"/>
    </source>
</evidence>
<comment type="subcellular location">
    <subcellularLocation>
        <location evidence="1">Cell inner membrane</location>
        <topology evidence="1">Multi-pass membrane protein</topology>
    </subcellularLocation>
</comment>
<evidence type="ECO:0000313" key="20">
    <source>
        <dbReference type="Proteomes" id="UP001595386"/>
    </source>
</evidence>
<dbReference type="EC" id="2.7.10.2" evidence="19"/>
<dbReference type="SUPFAM" id="SSF52540">
    <property type="entry name" value="P-loop containing nucleoside triphosphate hydrolases"/>
    <property type="match status" value="1"/>
</dbReference>
<dbReference type="InterPro" id="IPR025669">
    <property type="entry name" value="AAA_dom"/>
</dbReference>
<feature type="domain" description="Polysaccharide chain length determinant N-terminal" evidence="16">
    <location>
        <begin position="19"/>
        <end position="109"/>
    </location>
</feature>
<organism evidence="19 20">
    <name type="scientific">Halomonas tibetensis</name>
    <dbReference type="NCBI Taxonomy" id="2259590"/>
    <lineage>
        <taxon>Bacteria</taxon>
        <taxon>Pseudomonadati</taxon>
        <taxon>Pseudomonadota</taxon>
        <taxon>Gammaproteobacteria</taxon>
        <taxon>Oceanospirillales</taxon>
        <taxon>Halomonadaceae</taxon>
        <taxon>Halomonas</taxon>
    </lineage>
</organism>
<dbReference type="InterPro" id="IPR003856">
    <property type="entry name" value="LPS_length_determ_N"/>
</dbReference>
<feature type="transmembrane region" description="Helical" evidence="15">
    <location>
        <begin position="448"/>
        <end position="471"/>
    </location>
</feature>
<dbReference type="InterPro" id="IPR027417">
    <property type="entry name" value="P-loop_NTPase"/>
</dbReference>
<evidence type="ECO:0000256" key="2">
    <source>
        <dbReference type="ARBA" id="ARBA00008883"/>
    </source>
</evidence>
<keyword evidence="12" id="KW-0829">Tyrosine-protein kinase</keyword>
<dbReference type="Pfam" id="PF13807">
    <property type="entry name" value="GNVR"/>
    <property type="match status" value="1"/>
</dbReference>
<dbReference type="Proteomes" id="UP001595386">
    <property type="component" value="Unassembled WGS sequence"/>
</dbReference>
<evidence type="ECO:0000256" key="9">
    <source>
        <dbReference type="ARBA" id="ARBA00022840"/>
    </source>
</evidence>
<dbReference type="GO" id="GO:0004715">
    <property type="term" value="F:non-membrane spanning protein tyrosine kinase activity"/>
    <property type="evidence" value="ECO:0007669"/>
    <property type="project" value="UniProtKB-EC"/>
</dbReference>
<accession>A0ABV7B6T3</accession>
<evidence type="ECO:0000256" key="3">
    <source>
        <dbReference type="ARBA" id="ARBA00022475"/>
    </source>
</evidence>
<comment type="similarity">
    <text evidence="2">Belongs to the etk/wzc family.</text>
</comment>
<evidence type="ECO:0000256" key="4">
    <source>
        <dbReference type="ARBA" id="ARBA00022519"/>
    </source>
</evidence>
<dbReference type="InterPro" id="IPR005702">
    <property type="entry name" value="Wzc-like_C"/>
</dbReference>
<evidence type="ECO:0000256" key="7">
    <source>
        <dbReference type="ARBA" id="ARBA00022741"/>
    </source>
</evidence>
<dbReference type="PANTHER" id="PTHR32309:SF32">
    <property type="entry name" value="TYROSINE-PROTEIN KINASE ETK-RELATED"/>
    <property type="match status" value="1"/>
</dbReference>
<evidence type="ECO:0000256" key="1">
    <source>
        <dbReference type="ARBA" id="ARBA00004429"/>
    </source>
</evidence>